<evidence type="ECO:0000313" key="2">
    <source>
        <dbReference type="Proteomes" id="UP000005845"/>
    </source>
</evidence>
<dbReference type="AlphaFoldDB" id="H5U367"/>
<gene>
    <name evidence="1" type="ORF">GOSPT_089_00600</name>
</gene>
<organism evidence="1 2">
    <name type="scientific">Gordonia sputi NBRC 100414</name>
    <dbReference type="NCBI Taxonomy" id="1089453"/>
    <lineage>
        <taxon>Bacteria</taxon>
        <taxon>Bacillati</taxon>
        <taxon>Actinomycetota</taxon>
        <taxon>Actinomycetes</taxon>
        <taxon>Mycobacteriales</taxon>
        <taxon>Gordoniaceae</taxon>
        <taxon>Gordonia</taxon>
    </lineage>
</organism>
<proteinExistence type="predicted"/>
<dbReference type="EMBL" id="BAFC01000087">
    <property type="protein sequence ID" value="GAB40175.1"/>
    <property type="molecule type" value="Genomic_DNA"/>
</dbReference>
<dbReference type="RefSeq" id="WP_005207222.1">
    <property type="nucleotide sequence ID" value="NZ_BAFC01000087.1"/>
</dbReference>
<comment type="caution">
    <text evidence="1">The sequence shown here is derived from an EMBL/GenBank/DDBJ whole genome shotgun (WGS) entry which is preliminary data.</text>
</comment>
<sequence>MLDPANAVALWFEIRESVPEIDTLSNVGILESALWALGAAGGGASTDTLVMQRYFRLFGRWWAAKSAIVMFEAMSLEDFDEALPATTAMAFASADGREFQSRIASGFIRFRWIAREVSAALVKEIEEAPEFAALLPDFTDRNLKQLELGIDMYGSRLLLLSIDDGGARIAQHLSVAAGSLAGTELIDLATSNIRSERPWIRFQDALVPVALRTANLEIESGLLAAVDRILLSSKLPAATKGELFERTAQQLILEALGHGYRGPQRPATLACGVAYERADDRDVDFAAIAPNSGSVIAIGEVKAKSRSKKTRSALEAFMAQIDEVSEQISLRLDALEKGSSLKDGHGREYTSMNPVLGLGILLHGYGGNLTDSRTMSALPNAATRELVAILDIHSWIIVLNMFDSPMELQEYLRFRFQLRELSVIAMDEADLAIAYLSGPERTLSFFRSTLPKSKGQESVRTLNGCFVSAKDSIETLKPSSSEGWRATLYSVAENNTIFEN</sequence>
<dbReference type="Proteomes" id="UP000005845">
    <property type="component" value="Unassembled WGS sequence"/>
</dbReference>
<protein>
    <submittedName>
        <fullName evidence="1">Uncharacterized protein</fullName>
    </submittedName>
</protein>
<evidence type="ECO:0000313" key="1">
    <source>
        <dbReference type="EMBL" id="GAB40175.1"/>
    </source>
</evidence>
<name>H5U367_9ACTN</name>
<accession>H5U367</accession>
<reference evidence="1 2" key="1">
    <citation type="submission" date="2012-02" db="EMBL/GenBank/DDBJ databases">
        <title>Whole genome shotgun sequence of Gordonia sputi NBRC 100414.</title>
        <authorList>
            <person name="Yoshida I."/>
            <person name="Hosoyama A."/>
            <person name="Tsuchikane K."/>
            <person name="Katsumata H."/>
            <person name="Yamazaki S."/>
            <person name="Fujita N."/>
        </authorList>
    </citation>
    <scope>NUCLEOTIDE SEQUENCE [LARGE SCALE GENOMIC DNA]</scope>
    <source>
        <strain evidence="1 2">NBRC 100414</strain>
    </source>
</reference>
<keyword evidence="2" id="KW-1185">Reference proteome</keyword>